<organism evidence="2 3">
    <name type="scientific">Acetobacter pasteurianus subsp. pasteurianus</name>
    <dbReference type="NCBI Taxonomy" id="481145"/>
    <lineage>
        <taxon>Bacteria</taxon>
        <taxon>Pseudomonadati</taxon>
        <taxon>Pseudomonadota</taxon>
        <taxon>Alphaproteobacteria</taxon>
        <taxon>Acetobacterales</taxon>
        <taxon>Acetobacteraceae</taxon>
        <taxon>Acetobacter</taxon>
    </lineage>
</organism>
<protein>
    <recommendedName>
        <fullName evidence="1">Phage tail lysozyme domain-containing protein</fullName>
    </recommendedName>
</protein>
<gene>
    <name evidence="2" type="ORF">S1001342_03201</name>
</gene>
<dbReference type="Proteomes" id="UP000196205">
    <property type="component" value="Plasmid pAP1342-5"/>
</dbReference>
<reference evidence="2 3" key="1">
    <citation type="submission" date="2017-05" db="EMBL/GenBank/DDBJ databases">
        <title>Genome sequence of Acetobacter pasteurianus subsp. pasteurianus strain SRCM101342.</title>
        <authorList>
            <person name="Cho S.H."/>
        </authorList>
    </citation>
    <scope>NUCLEOTIDE SEQUENCE [LARGE SCALE GENOMIC DNA]</scope>
    <source>
        <strain evidence="2 3">SRCM101342</strain>
        <plasmid evidence="3">pap1342-5</plasmid>
    </source>
</reference>
<keyword evidence="2" id="KW-0614">Plasmid</keyword>
<proteinExistence type="predicted"/>
<dbReference type="InterPro" id="IPR041219">
    <property type="entry name" value="Phage_lysozyme2"/>
</dbReference>
<dbReference type="AlphaFoldDB" id="A0A1Y0Y7S5"/>
<evidence type="ECO:0000313" key="3">
    <source>
        <dbReference type="Proteomes" id="UP000196205"/>
    </source>
</evidence>
<dbReference type="Pfam" id="PF18013">
    <property type="entry name" value="Phage_lysozyme2"/>
    <property type="match status" value="1"/>
</dbReference>
<feature type="domain" description="Phage tail lysozyme" evidence="1">
    <location>
        <begin position="22"/>
        <end position="123"/>
    </location>
</feature>
<dbReference type="OrthoDB" id="8410204at2"/>
<sequence>MKDRAYGVNWEGELQKNEDEYKLMNYATKQYGLTSEQAAGIMAQARAESGYGTQAIGDNGQAIGMFQWHPEREKRIEDHFGKKVTSMNQQEQLDAYMWEMKNYEPAAWKKLLQSKTIQDATAAGLSDERPLDWLNNGTNGQTFRDRTRLAAHAYRTQTGHDAPTAPNGGVDIHVYDNRKIEVKKRGNLISQMFRKLGLEVAMSRG</sequence>
<accession>A0A1Y0Y7S5</accession>
<name>A0A1Y0Y7S5_ACEPA</name>
<evidence type="ECO:0000259" key="1">
    <source>
        <dbReference type="Pfam" id="PF18013"/>
    </source>
</evidence>
<dbReference type="EMBL" id="CP021514">
    <property type="protein sequence ID" value="ARW49491.1"/>
    <property type="molecule type" value="Genomic_DNA"/>
</dbReference>
<dbReference type="RefSeq" id="WP_087652371.1">
    <property type="nucleotide sequence ID" value="NZ_CP021514.1"/>
</dbReference>
<evidence type="ECO:0000313" key="2">
    <source>
        <dbReference type="EMBL" id="ARW49491.1"/>
    </source>
</evidence>
<geneLocation type="plasmid" evidence="3">
    <name>pap1342-5</name>
</geneLocation>
<dbReference type="Gene3D" id="1.10.530.10">
    <property type="match status" value="1"/>
</dbReference>